<evidence type="ECO:0000256" key="1">
    <source>
        <dbReference type="SAM" id="Coils"/>
    </source>
</evidence>
<keyword evidence="1" id="KW-0175">Coiled coil</keyword>
<name>A0A4S2KK71_9HYME</name>
<feature type="coiled-coil region" evidence="1">
    <location>
        <begin position="105"/>
        <end position="147"/>
    </location>
</feature>
<sequence length="156" mass="18647">MLGGTEERVVLDIEDEGEEDGTRVEVTKGIEEISREEVIEVIKYIVSEEAKIKKIKMRAIRRAVRYEDKARQSEKKIVQACIKDLERSRPRKEESNWEKKRRELIERVGMEKEQLRREMEAGNREAAESLVKRLEEKEKERQIKINESRYITIKRF</sequence>
<gene>
    <name evidence="2" type="ORF">DBV15_11632</name>
</gene>
<reference evidence="2 3" key="1">
    <citation type="journal article" date="2019" name="Philos. Trans. R. Soc. Lond., B, Biol. Sci.">
        <title>Ant behaviour and brain gene expression of defending hosts depend on the ecological success of the intruding social parasite.</title>
        <authorList>
            <person name="Kaur R."/>
            <person name="Stoldt M."/>
            <person name="Jongepier E."/>
            <person name="Feldmeyer B."/>
            <person name="Menzel F."/>
            <person name="Bornberg-Bauer E."/>
            <person name="Foitzik S."/>
        </authorList>
    </citation>
    <scope>NUCLEOTIDE SEQUENCE [LARGE SCALE GENOMIC DNA]</scope>
    <source>
        <tissue evidence="2">Whole body</tissue>
    </source>
</reference>
<evidence type="ECO:0000313" key="2">
    <source>
        <dbReference type="EMBL" id="TGZ50011.1"/>
    </source>
</evidence>
<dbReference type="EMBL" id="QBLH01002032">
    <property type="protein sequence ID" value="TGZ50011.1"/>
    <property type="molecule type" value="Genomic_DNA"/>
</dbReference>
<dbReference type="AlphaFoldDB" id="A0A4S2KK71"/>
<accession>A0A4S2KK71</accession>
<organism evidence="2 3">
    <name type="scientific">Temnothorax longispinosus</name>
    <dbReference type="NCBI Taxonomy" id="300112"/>
    <lineage>
        <taxon>Eukaryota</taxon>
        <taxon>Metazoa</taxon>
        <taxon>Ecdysozoa</taxon>
        <taxon>Arthropoda</taxon>
        <taxon>Hexapoda</taxon>
        <taxon>Insecta</taxon>
        <taxon>Pterygota</taxon>
        <taxon>Neoptera</taxon>
        <taxon>Endopterygota</taxon>
        <taxon>Hymenoptera</taxon>
        <taxon>Apocrita</taxon>
        <taxon>Aculeata</taxon>
        <taxon>Formicoidea</taxon>
        <taxon>Formicidae</taxon>
        <taxon>Myrmicinae</taxon>
        <taxon>Temnothorax</taxon>
    </lineage>
</organism>
<proteinExistence type="predicted"/>
<evidence type="ECO:0000313" key="3">
    <source>
        <dbReference type="Proteomes" id="UP000310200"/>
    </source>
</evidence>
<comment type="caution">
    <text evidence="2">The sequence shown here is derived from an EMBL/GenBank/DDBJ whole genome shotgun (WGS) entry which is preliminary data.</text>
</comment>
<dbReference type="Proteomes" id="UP000310200">
    <property type="component" value="Unassembled WGS sequence"/>
</dbReference>
<keyword evidence="3" id="KW-1185">Reference proteome</keyword>
<protein>
    <submittedName>
        <fullName evidence="2">Uncharacterized protein</fullName>
    </submittedName>
</protein>